<dbReference type="PRINTS" id="PR00080">
    <property type="entry name" value="SDRFAMILY"/>
</dbReference>
<evidence type="ECO:0000256" key="1">
    <source>
        <dbReference type="ARBA" id="ARBA00006484"/>
    </source>
</evidence>
<comment type="similarity">
    <text evidence="1 3">Belongs to the short-chain dehydrogenases/reductases (SDR) family.</text>
</comment>
<keyword evidence="2" id="KW-0560">Oxidoreductase</keyword>
<protein>
    <submittedName>
        <fullName evidence="4">2-deoxy-D-gluconate 3-dehydrogenase</fullName>
    </submittedName>
</protein>
<dbReference type="PRINTS" id="PR00081">
    <property type="entry name" value="GDHRDH"/>
</dbReference>
<dbReference type="Gene3D" id="3.40.50.720">
    <property type="entry name" value="NAD(P)-binding Rossmann-like Domain"/>
    <property type="match status" value="1"/>
</dbReference>
<dbReference type="PROSITE" id="PS00061">
    <property type="entry name" value="ADH_SHORT"/>
    <property type="match status" value="1"/>
</dbReference>
<dbReference type="SUPFAM" id="SSF51735">
    <property type="entry name" value="NAD(P)-binding Rossmann-fold domains"/>
    <property type="match status" value="1"/>
</dbReference>
<gene>
    <name evidence="4" type="ORF">BST96_02630</name>
</gene>
<dbReference type="PANTHER" id="PTHR42760:SF133">
    <property type="entry name" value="3-OXOACYL-[ACYL-CARRIER-PROTEIN] REDUCTASE"/>
    <property type="match status" value="1"/>
</dbReference>
<dbReference type="Proteomes" id="UP000193450">
    <property type="component" value="Chromosome"/>
</dbReference>
<dbReference type="STRING" id="716816.BST96_02630"/>
<dbReference type="Pfam" id="PF00106">
    <property type="entry name" value="adh_short"/>
    <property type="match status" value="1"/>
</dbReference>
<dbReference type="FunFam" id="3.40.50.720:FF:000084">
    <property type="entry name" value="Short-chain dehydrogenase reductase"/>
    <property type="match status" value="1"/>
</dbReference>
<evidence type="ECO:0000313" key="4">
    <source>
        <dbReference type="EMBL" id="ARN76272.1"/>
    </source>
</evidence>
<dbReference type="AlphaFoldDB" id="A0A1X9NIR9"/>
<keyword evidence="5" id="KW-1185">Reference proteome</keyword>
<proteinExistence type="inferred from homology"/>
<reference evidence="4 5" key="1">
    <citation type="submission" date="2016-11" db="EMBL/GenBank/DDBJ databases">
        <title>Trade-off between light-utilization and light-protection in marine flavobacteria.</title>
        <authorList>
            <person name="Kumagai Y."/>
        </authorList>
    </citation>
    <scope>NUCLEOTIDE SEQUENCE [LARGE SCALE GENOMIC DNA]</scope>
    <source>
        <strain evidence="4 5">NBRC 107125</strain>
    </source>
</reference>
<sequence length="258" mass="27291">MFNDSLLKNKVALVTGASSGLGAHFSKVLAGAGATVIVAARRVDRLEALVASIEEQGGSAFAVAMDVQDEKSIRAGYEKIEAEVGVVDVLVNNAGASGDTKLLASVTLEDWDFVMGVNLRGAWIVAQEMCQRLIKTEKSGCIVNISSLYGLRESLAKVPYNVSKAAVAQLTKTMAAEMTHANHPIRINALCPGYFLTELNDDYFNAESGANYIKRTPAGRLGQLEELDGPLLLLASDASSFINGALLPVDGGHAIKPI</sequence>
<organism evidence="4 5">
    <name type="scientific">Oceanicoccus sagamiensis</name>
    <dbReference type="NCBI Taxonomy" id="716816"/>
    <lineage>
        <taxon>Bacteria</taxon>
        <taxon>Pseudomonadati</taxon>
        <taxon>Pseudomonadota</taxon>
        <taxon>Gammaproteobacteria</taxon>
        <taxon>Cellvibrionales</taxon>
        <taxon>Spongiibacteraceae</taxon>
        <taxon>Oceanicoccus</taxon>
    </lineage>
</organism>
<accession>A0A1X9NIR9</accession>
<dbReference type="EMBL" id="CP019343">
    <property type="protein sequence ID" value="ARN76272.1"/>
    <property type="molecule type" value="Genomic_DNA"/>
</dbReference>
<dbReference type="GO" id="GO:0016616">
    <property type="term" value="F:oxidoreductase activity, acting on the CH-OH group of donors, NAD or NADP as acceptor"/>
    <property type="evidence" value="ECO:0007669"/>
    <property type="project" value="TreeGrafter"/>
</dbReference>
<dbReference type="InterPro" id="IPR002347">
    <property type="entry name" value="SDR_fam"/>
</dbReference>
<dbReference type="PANTHER" id="PTHR42760">
    <property type="entry name" value="SHORT-CHAIN DEHYDROGENASES/REDUCTASES FAMILY MEMBER"/>
    <property type="match status" value="1"/>
</dbReference>
<evidence type="ECO:0000256" key="3">
    <source>
        <dbReference type="RuleBase" id="RU000363"/>
    </source>
</evidence>
<name>A0A1X9NIR9_9GAMM</name>
<dbReference type="InterPro" id="IPR036291">
    <property type="entry name" value="NAD(P)-bd_dom_sf"/>
</dbReference>
<evidence type="ECO:0000256" key="2">
    <source>
        <dbReference type="ARBA" id="ARBA00023002"/>
    </source>
</evidence>
<dbReference type="InterPro" id="IPR020904">
    <property type="entry name" value="Sc_DH/Rdtase_CS"/>
</dbReference>
<dbReference type="OrthoDB" id="9803333at2"/>
<dbReference type="KEGG" id="osg:BST96_02630"/>
<evidence type="ECO:0000313" key="5">
    <source>
        <dbReference type="Proteomes" id="UP000193450"/>
    </source>
</evidence>